<keyword evidence="8" id="KW-1185">Reference proteome</keyword>
<evidence type="ECO:0000256" key="4">
    <source>
        <dbReference type="RuleBase" id="RU003733"/>
    </source>
</evidence>
<evidence type="ECO:0000256" key="3">
    <source>
        <dbReference type="ARBA" id="ARBA00022777"/>
    </source>
</evidence>
<dbReference type="InterPro" id="IPR000577">
    <property type="entry name" value="Carb_kinase_FGGY"/>
</dbReference>
<gene>
    <name evidence="7" type="ORF">HT134_17805</name>
</gene>
<dbReference type="CDD" id="cd07802">
    <property type="entry name" value="ASKHA_NBD_FGGY_EcLyxK-like"/>
    <property type="match status" value="1"/>
</dbReference>
<dbReference type="PROSITE" id="PS00445">
    <property type="entry name" value="FGGY_KINASES_2"/>
    <property type="match status" value="1"/>
</dbReference>
<accession>A0A7Y6IQ02</accession>
<sequence length="521" mass="53962">MTDRATCYIGVDVGLTASKAAAFDAEGREVGVVHARTPRTTTTAHRHDVDMPGLADTVVALLGRLSAELAAGGYVPAGIGVAAHGNGLYPVDADLRPVGPAIASSDSRARHLVDAIPAETARTLAAETGSIPWAAQPAVLLRWLHDHDPEAYAATRWALSCKDWVTSQLTGRPSADYSDASAFGMVALDTRRYTPTALELVGLPASDLDRFPPLRESGEVVAGLSARVAELTGLPEGLPVIAGCMDCVAATLGAGGREPGDVTIIVGTWAINGVVVPARVPAPGVTLSALMPDSRTMLAMEVAPTSAANLEWLASACAPHGQVGGVPAAELLREAAEVDPGAGGLLFLPFVNGAPEHPAASGTFLGVSGLHRRGHLTRAVIEGVAQYHRVQLERVLASGAAVGDRPWRLAGGGARSEVWAQVFADVLGRPVRRQLTSELGARGVASLLPAALGHADVPWSISDSDDLCVRPGPGRAAYVRQGQAFDRCLAGMSTAWSEVERYRSAEFEPVPGPVRPATAGA</sequence>
<feature type="domain" description="Carbohydrate kinase FGGY C-terminal" evidence="6">
    <location>
        <begin position="263"/>
        <end position="447"/>
    </location>
</feature>
<dbReference type="PANTHER" id="PTHR43095">
    <property type="entry name" value="SUGAR KINASE"/>
    <property type="match status" value="1"/>
</dbReference>
<dbReference type="GO" id="GO:0005975">
    <property type="term" value="P:carbohydrate metabolic process"/>
    <property type="evidence" value="ECO:0007669"/>
    <property type="project" value="InterPro"/>
</dbReference>
<dbReference type="InterPro" id="IPR050406">
    <property type="entry name" value="FGGY_Carb_Kinase"/>
</dbReference>
<dbReference type="SUPFAM" id="SSF53067">
    <property type="entry name" value="Actin-like ATPase domain"/>
    <property type="match status" value="2"/>
</dbReference>
<organism evidence="7 8">
    <name type="scientific">Nonomuraea rhodomycinica</name>
    <dbReference type="NCBI Taxonomy" id="1712872"/>
    <lineage>
        <taxon>Bacteria</taxon>
        <taxon>Bacillati</taxon>
        <taxon>Actinomycetota</taxon>
        <taxon>Actinomycetes</taxon>
        <taxon>Streptosporangiales</taxon>
        <taxon>Streptosporangiaceae</taxon>
        <taxon>Nonomuraea</taxon>
    </lineage>
</organism>
<name>A0A7Y6IQ02_9ACTN</name>
<protein>
    <submittedName>
        <fullName evidence="7">Carbohydrate kinase</fullName>
    </submittedName>
</protein>
<dbReference type="InterPro" id="IPR018484">
    <property type="entry name" value="FGGY_N"/>
</dbReference>
<dbReference type="EMBL" id="JABWGO010000003">
    <property type="protein sequence ID" value="NUW41983.1"/>
    <property type="molecule type" value="Genomic_DNA"/>
</dbReference>
<dbReference type="GO" id="GO:0016301">
    <property type="term" value="F:kinase activity"/>
    <property type="evidence" value="ECO:0007669"/>
    <property type="project" value="UniProtKB-KW"/>
</dbReference>
<dbReference type="Pfam" id="PF02782">
    <property type="entry name" value="FGGY_C"/>
    <property type="match status" value="1"/>
</dbReference>
<dbReference type="InterPro" id="IPR043129">
    <property type="entry name" value="ATPase_NBD"/>
</dbReference>
<evidence type="ECO:0000256" key="2">
    <source>
        <dbReference type="ARBA" id="ARBA00022679"/>
    </source>
</evidence>
<dbReference type="Gene3D" id="3.30.420.40">
    <property type="match status" value="2"/>
</dbReference>
<dbReference type="PANTHER" id="PTHR43095:SF3">
    <property type="entry name" value="L-XYLULOSE_3-KETO-L-GULONATE KINASE"/>
    <property type="match status" value="1"/>
</dbReference>
<dbReference type="Pfam" id="PF00370">
    <property type="entry name" value="FGGY_N"/>
    <property type="match status" value="1"/>
</dbReference>
<evidence type="ECO:0000259" key="6">
    <source>
        <dbReference type="Pfam" id="PF02782"/>
    </source>
</evidence>
<dbReference type="InterPro" id="IPR018485">
    <property type="entry name" value="FGGY_C"/>
</dbReference>
<dbReference type="Proteomes" id="UP000546126">
    <property type="component" value="Unassembled WGS sequence"/>
</dbReference>
<keyword evidence="3 4" id="KW-0418">Kinase</keyword>
<keyword evidence="2 4" id="KW-0808">Transferase</keyword>
<dbReference type="RefSeq" id="WP_175601487.1">
    <property type="nucleotide sequence ID" value="NZ_JABWGO010000003.1"/>
</dbReference>
<evidence type="ECO:0000256" key="1">
    <source>
        <dbReference type="ARBA" id="ARBA00009156"/>
    </source>
</evidence>
<evidence type="ECO:0000313" key="7">
    <source>
        <dbReference type="EMBL" id="NUW41983.1"/>
    </source>
</evidence>
<comment type="caution">
    <text evidence="7">The sequence shown here is derived from an EMBL/GenBank/DDBJ whole genome shotgun (WGS) entry which is preliminary data.</text>
</comment>
<reference evidence="7 8" key="1">
    <citation type="submission" date="2020-06" db="EMBL/GenBank/DDBJ databases">
        <authorList>
            <person name="Chanama M."/>
        </authorList>
    </citation>
    <scope>NUCLEOTIDE SEQUENCE [LARGE SCALE GENOMIC DNA]</scope>
    <source>
        <strain evidence="7 8">TBRC6557</strain>
    </source>
</reference>
<evidence type="ECO:0000313" key="8">
    <source>
        <dbReference type="Proteomes" id="UP000546126"/>
    </source>
</evidence>
<proteinExistence type="inferred from homology"/>
<dbReference type="PIRSF" id="PIRSF000538">
    <property type="entry name" value="GlpK"/>
    <property type="match status" value="1"/>
</dbReference>
<dbReference type="InterPro" id="IPR018483">
    <property type="entry name" value="Carb_kinase_FGGY_CS"/>
</dbReference>
<feature type="domain" description="Carbohydrate kinase FGGY N-terminal" evidence="5">
    <location>
        <begin position="8"/>
        <end position="253"/>
    </location>
</feature>
<evidence type="ECO:0000259" key="5">
    <source>
        <dbReference type="Pfam" id="PF00370"/>
    </source>
</evidence>
<comment type="similarity">
    <text evidence="1 4">Belongs to the FGGY kinase family.</text>
</comment>
<dbReference type="GO" id="GO:0016773">
    <property type="term" value="F:phosphotransferase activity, alcohol group as acceptor"/>
    <property type="evidence" value="ECO:0007669"/>
    <property type="project" value="InterPro"/>
</dbReference>
<dbReference type="AlphaFoldDB" id="A0A7Y6IQ02"/>